<dbReference type="GO" id="GO:0016791">
    <property type="term" value="F:phosphatase activity"/>
    <property type="evidence" value="ECO:0007669"/>
    <property type="project" value="TreeGrafter"/>
</dbReference>
<dbReference type="CDD" id="cd07067">
    <property type="entry name" value="HP_PGM_like"/>
    <property type="match status" value="1"/>
</dbReference>
<feature type="compositionally biased region" description="Basic and acidic residues" evidence="1">
    <location>
        <begin position="199"/>
        <end position="212"/>
    </location>
</feature>
<dbReference type="GO" id="GO:0005737">
    <property type="term" value="C:cytoplasm"/>
    <property type="evidence" value="ECO:0007669"/>
    <property type="project" value="TreeGrafter"/>
</dbReference>
<dbReference type="PANTHER" id="PTHR48100:SF54">
    <property type="entry name" value="PHOSPHATASE SPAC5H10.03-RELATED"/>
    <property type="match status" value="1"/>
</dbReference>
<evidence type="ECO:0000313" key="3">
    <source>
        <dbReference type="Proteomes" id="UP001295740"/>
    </source>
</evidence>
<evidence type="ECO:0000313" key="2">
    <source>
        <dbReference type="EMBL" id="CAJ2501601.1"/>
    </source>
</evidence>
<name>A0AAI8YE84_9PEZI</name>
<sequence length="219" mass="25003">MAPVVILIRHAEGLHSKYRAHDWSIFDPKLTVKGIEQCKVLAAELEPRFPFTREESLIVVSPLARTLQTVQHSLPWLQARGVPVEVRAEWQETTANPCDVGAALSELEADWPDFDFSKVDPVYPEKTGLYGPSEEAIQNRASVVRRWLFERPEKCVVVVTHSGFLRRLVHGPKYQNVEYRAYRFADGLAEGELELKELNKERPLEHEEDLSSKHPRIGA</sequence>
<dbReference type="Gene3D" id="3.40.50.1240">
    <property type="entry name" value="Phosphoglycerate mutase-like"/>
    <property type="match status" value="1"/>
</dbReference>
<dbReference type="InterPro" id="IPR050275">
    <property type="entry name" value="PGM_Phosphatase"/>
</dbReference>
<feature type="region of interest" description="Disordered" evidence="1">
    <location>
        <begin position="199"/>
        <end position="219"/>
    </location>
</feature>
<dbReference type="PANTHER" id="PTHR48100">
    <property type="entry name" value="BROAD-SPECIFICITY PHOSPHATASE YOR283W-RELATED"/>
    <property type="match status" value="1"/>
</dbReference>
<dbReference type="SMART" id="SM00855">
    <property type="entry name" value="PGAM"/>
    <property type="match status" value="1"/>
</dbReference>
<dbReference type="Pfam" id="PF00300">
    <property type="entry name" value="His_Phos_1"/>
    <property type="match status" value="1"/>
</dbReference>
<dbReference type="SUPFAM" id="SSF53254">
    <property type="entry name" value="Phosphoglycerate mutase-like"/>
    <property type="match status" value="1"/>
</dbReference>
<proteinExistence type="predicted"/>
<accession>A0AAI8YE84</accession>
<organism evidence="2 3">
    <name type="scientific">Anthostomella pinea</name>
    <dbReference type="NCBI Taxonomy" id="933095"/>
    <lineage>
        <taxon>Eukaryota</taxon>
        <taxon>Fungi</taxon>
        <taxon>Dikarya</taxon>
        <taxon>Ascomycota</taxon>
        <taxon>Pezizomycotina</taxon>
        <taxon>Sordariomycetes</taxon>
        <taxon>Xylariomycetidae</taxon>
        <taxon>Xylariales</taxon>
        <taxon>Xylariaceae</taxon>
        <taxon>Anthostomella</taxon>
    </lineage>
</organism>
<protein>
    <submittedName>
        <fullName evidence="2">Uu.00g044540.m01.CDS01</fullName>
    </submittedName>
</protein>
<dbReference type="Proteomes" id="UP001295740">
    <property type="component" value="Unassembled WGS sequence"/>
</dbReference>
<reference evidence="2" key="1">
    <citation type="submission" date="2023-10" db="EMBL/GenBank/DDBJ databases">
        <authorList>
            <person name="Hackl T."/>
        </authorList>
    </citation>
    <scope>NUCLEOTIDE SEQUENCE</scope>
</reference>
<dbReference type="AlphaFoldDB" id="A0AAI8YE84"/>
<dbReference type="InterPro" id="IPR013078">
    <property type="entry name" value="His_Pase_superF_clade-1"/>
</dbReference>
<dbReference type="EMBL" id="CAUWAG010000003">
    <property type="protein sequence ID" value="CAJ2501601.1"/>
    <property type="molecule type" value="Genomic_DNA"/>
</dbReference>
<keyword evidence="3" id="KW-1185">Reference proteome</keyword>
<evidence type="ECO:0000256" key="1">
    <source>
        <dbReference type="SAM" id="MobiDB-lite"/>
    </source>
</evidence>
<comment type="caution">
    <text evidence="2">The sequence shown here is derived from an EMBL/GenBank/DDBJ whole genome shotgun (WGS) entry which is preliminary data.</text>
</comment>
<gene>
    <name evidence="2" type="ORF">KHLLAP_LOCUS2069</name>
</gene>
<dbReference type="InterPro" id="IPR029033">
    <property type="entry name" value="His_PPase_superfam"/>
</dbReference>